<dbReference type="OrthoDB" id="2444298at2759"/>
<feature type="region of interest" description="Disordered" evidence="1">
    <location>
        <begin position="203"/>
        <end position="222"/>
    </location>
</feature>
<evidence type="ECO:0000256" key="1">
    <source>
        <dbReference type="SAM" id="MobiDB-lite"/>
    </source>
</evidence>
<dbReference type="Proteomes" id="UP001153678">
    <property type="component" value="Unassembled WGS sequence"/>
</dbReference>
<gene>
    <name evidence="2" type="ORF">FWILDA_LOCUS15234</name>
</gene>
<accession>A0A9W4T3V7</accession>
<dbReference type="EMBL" id="CAMKVN010007704">
    <property type="protein sequence ID" value="CAI2191762.1"/>
    <property type="molecule type" value="Genomic_DNA"/>
</dbReference>
<feature type="region of interest" description="Disordered" evidence="1">
    <location>
        <begin position="109"/>
        <end position="136"/>
    </location>
</feature>
<organism evidence="2 3">
    <name type="scientific">Funneliformis geosporum</name>
    <dbReference type="NCBI Taxonomy" id="1117311"/>
    <lineage>
        <taxon>Eukaryota</taxon>
        <taxon>Fungi</taxon>
        <taxon>Fungi incertae sedis</taxon>
        <taxon>Mucoromycota</taxon>
        <taxon>Glomeromycotina</taxon>
        <taxon>Glomeromycetes</taxon>
        <taxon>Glomerales</taxon>
        <taxon>Glomeraceae</taxon>
        <taxon>Funneliformis</taxon>
    </lineage>
</organism>
<proteinExistence type="predicted"/>
<reference evidence="2" key="1">
    <citation type="submission" date="2022-08" db="EMBL/GenBank/DDBJ databases">
        <authorList>
            <person name="Kallberg Y."/>
            <person name="Tangrot J."/>
            <person name="Rosling A."/>
        </authorList>
    </citation>
    <scope>NUCLEOTIDE SEQUENCE</scope>
    <source>
        <strain evidence="2">Wild A</strain>
    </source>
</reference>
<keyword evidence="3" id="KW-1185">Reference proteome</keyword>
<sequence length="553" mass="64386">MTHPIPALLAFYHVTKIEDWTCTNLVEYYREKMEKKDWKKILDWIKKDLIRVTSSDSEFDMARKEKAREILDKWKDWSASYDGFINKDGVPRVNMRVRTINQLNSLAGDSSTQNIDNRRTTLKKRPRDEETERASTQLIKKTLSSESSMEGPDIRNFFSRTRSISDPKDRIYSQPQDLDEQLEADLGKFQPITNNEKFNQIKTKADSQKPANKAPTYTNTVKGGKKINTEKEIFLELRSRQIYPLIKPFIKLSMLDAEELYNQIACGINITASLPDDVKQYLERILDGDIKSALGKLDQPLIDNPSPLLLWAREVSRHFILYYHYDGLQDDCNEKTWSTQTIYRLLDLFSVFFSKIVSGKEFGEIDNEAHNDRTYNINYDQKPSNSGCVPKNDAVIYQDKSATIIYEQSYSPKEYTFSHYLGDFSKLARNSVDDLNYYFTRYANCTTATAKTFKSVSIHGYKYNVSVYVTDIIRIKTYRIYEVFSFRIPTSYSEGWNLFDIAKFGALLEELLINRQDVKSKMSKENVLNNNETDRVQNWISVPDNSPQKNNKK</sequence>
<protein>
    <submittedName>
        <fullName evidence="2">13149_t:CDS:1</fullName>
    </submittedName>
</protein>
<evidence type="ECO:0000313" key="3">
    <source>
        <dbReference type="Proteomes" id="UP001153678"/>
    </source>
</evidence>
<comment type="caution">
    <text evidence="2">The sequence shown here is derived from an EMBL/GenBank/DDBJ whole genome shotgun (WGS) entry which is preliminary data.</text>
</comment>
<dbReference type="AlphaFoldDB" id="A0A9W4T3V7"/>
<name>A0A9W4T3V7_9GLOM</name>
<evidence type="ECO:0000313" key="2">
    <source>
        <dbReference type="EMBL" id="CAI2191762.1"/>
    </source>
</evidence>